<reference evidence="3" key="1">
    <citation type="submission" date="2020-01" db="EMBL/GenBank/DDBJ databases">
        <title>Caldichromatium gen. nov., sp. nov., a thermophilic purple sulfur bacterium member of the family Chromatiaceae isolated from Nakabusa hot spring, Japan.</title>
        <authorList>
            <person name="Saini M.K."/>
            <person name="Hanada S."/>
            <person name="Tank M."/>
        </authorList>
    </citation>
    <scope>NUCLEOTIDE SEQUENCE [LARGE SCALE GENOMIC DNA]</scope>
    <source>
        <strain evidence="3">No.7</strain>
    </source>
</reference>
<dbReference type="InterPro" id="IPR031804">
    <property type="entry name" value="DUF4743"/>
</dbReference>
<dbReference type="GO" id="GO:0044715">
    <property type="term" value="F:8-oxo-dGDP phosphatase activity"/>
    <property type="evidence" value="ECO:0007669"/>
    <property type="project" value="TreeGrafter"/>
</dbReference>
<dbReference type="RefSeq" id="WP_166270927.1">
    <property type="nucleotide sequence ID" value="NZ_CP048029.1"/>
</dbReference>
<dbReference type="EMBL" id="CP048029">
    <property type="protein sequence ID" value="QIK38163.1"/>
    <property type="molecule type" value="Genomic_DNA"/>
</dbReference>
<dbReference type="PROSITE" id="PS51462">
    <property type="entry name" value="NUDIX"/>
    <property type="match status" value="1"/>
</dbReference>
<dbReference type="PANTHER" id="PTHR13622:SF8">
    <property type="entry name" value="THIAMIN PYROPHOSPHOKINASE 1"/>
    <property type="match status" value="1"/>
</dbReference>
<evidence type="ECO:0000313" key="3">
    <source>
        <dbReference type="Proteomes" id="UP000502699"/>
    </source>
</evidence>
<dbReference type="PANTHER" id="PTHR13622">
    <property type="entry name" value="THIAMIN PYROPHOSPHOKINASE"/>
    <property type="match status" value="1"/>
</dbReference>
<dbReference type="CDD" id="cd03676">
    <property type="entry name" value="NUDIX_Tnr3_like"/>
    <property type="match status" value="1"/>
</dbReference>
<proteinExistence type="predicted"/>
<dbReference type="Pfam" id="PF00293">
    <property type="entry name" value="NUDIX"/>
    <property type="match status" value="1"/>
</dbReference>
<dbReference type="SUPFAM" id="SSF55811">
    <property type="entry name" value="Nudix"/>
    <property type="match status" value="1"/>
</dbReference>
<dbReference type="AlphaFoldDB" id="A0A6G7VDL5"/>
<dbReference type="Pfam" id="PF15916">
    <property type="entry name" value="DUF4743"/>
    <property type="match status" value="1"/>
</dbReference>
<dbReference type="Gene3D" id="3.90.79.10">
    <property type="entry name" value="Nucleoside Triphosphate Pyrophosphohydrolase"/>
    <property type="match status" value="1"/>
</dbReference>
<keyword evidence="3" id="KW-1185">Reference proteome</keyword>
<organism evidence="2 3">
    <name type="scientific">Caldichromatium japonicum</name>
    <dbReference type="NCBI Taxonomy" id="2699430"/>
    <lineage>
        <taxon>Bacteria</taxon>
        <taxon>Pseudomonadati</taxon>
        <taxon>Pseudomonadota</taxon>
        <taxon>Gammaproteobacteria</taxon>
        <taxon>Chromatiales</taxon>
        <taxon>Chromatiaceae</taxon>
        <taxon>Caldichromatium</taxon>
    </lineage>
</organism>
<dbReference type="FunFam" id="3.90.79.10:FF:000019">
    <property type="entry name" value="Thiamin pyrophosphokinase, putative"/>
    <property type="match status" value="1"/>
</dbReference>
<protein>
    <submittedName>
        <fullName evidence="2">DUF4743 domain-containing protein</fullName>
    </submittedName>
</protein>
<name>A0A6G7VDL5_9GAMM</name>
<evidence type="ECO:0000259" key="1">
    <source>
        <dbReference type="PROSITE" id="PS51462"/>
    </source>
</evidence>
<feature type="domain" description="Nudix hydrolase" evidence="1">
    <location>
        <begin position="116"/>
        <end position="257"/>
    </location>
</feature>
<evidence type="ECO:0000313" key="2">
    <source>
        <dbReference type="EMBL" id="QIK38163.1"/>
    </source>
</evidence>
<dbReference type="KEGG" id="cjap:GWK36_09410"/>
<dbReference type="Proteomes" id="UP000502699">
    <property type="component" value="Chromosome"/>
</dbReference>
<gene>
    <name evidence="2" type="ORF">GWK36_09410</name>
</gene>
<sequence length="284" mass="31855">MSFIDKIRACNAWRPADFIPFVLEGQQLGWVRRSAAEHLRRWPNAFAIIGDRIVWSDSSLDFSARSQVLDEVCAWLAEAGITGPLTGERYPFTATTREQACCTIDRACAPFFGARAFGQHLNGYVRTAQGIELWVGRRSADRRHYPLHLDNLVAGGLPYGLGLKENLRKECAEEAGIPRELADRAIPVGAITYCRDSETGFKPDVMYCYDLELPQGFVPSCQDGEVESFQRLTLAEVAELVRDTDAFKLNCNLTIIDFLIRHGFIAPDEPDYLELVRGLRSPLP</sequence>
<accession>A0A6G7VDL5</accession>
<dbReference type="InterPro" id="IPR000086">
    <property type="entry name" value="NUDIX_hydrolase_dom"/>
</dbReference>
<dbReference type="InterPro" id="IPR015797">
    <property type="entry name" value="NUDIX_hydrolase-like_dom_sf"/>
</dbReference>